<comment type="caution">
    <text evidence="2">The sequence shown here is derived from an EMBL/GenBank/DDBJ whole genome shotgun (WGS) entry which is preliminary data.</text>
</comment>
<dbReference type="AlphaFoldDB" id="A0A2A2M642"/>
<feature type="region of interest" description="Disordered" evidence="1">
    <location>
        <begin position="129"/>
        <end position="148"/>
    </location>
</feature>
<sequence>MSNYSDLLQIIKMRVCQNNNFPTSSLSFWDNYRANQIWHRIGQIFTLECVLAEYRKKSSAQYLSLENEKALHHMIFHITKWKLDDIRALSLNDCLFIISDNLKPECMAPEAAEFLASLKLPSKSYPIDDFPPEDWDPKENSVFHQNYQ</sequence>
<evidence type="ECO:0000313" key="3">
    <source>
        <dbReference type="Proteomes" id="UP000218796"/>
    </source>
</evidence>
<protein>
    <submittedName>
        <fullName evidence="2">Uncharacterized protein</fullName>
    </submittedName>
</protein>
<reference evidence="2 3" key="1">
    <citation type="submission" date="2017-08" db="EMBL/GenBank/DDBJ databases">
        <title>Draft Genome Sequence of Hafnia alvei CITHA-6 Isolated from Raw Bovine Milk.</title>
        <authorList>
            <person name="Culligan E.P."/>
            <person name="Mcsweeney A."/>
            <person name="O'Doherty C."/>
            <person name="Gleeson E."/>
            <person name="O'Riordan D."/>
            <person name="Sleator R.D."/>
        </authorList>
    </citation>
    <scope>NUCLEOTIDE SEQUENCE [LARGE SCALE GENOMIC DNA]</scope>
    <source>
        <strain evidence="2 3">CITHA-6</strain>
    </source>
</reference>
<dbReference type="NCBIfam" id="NF033230">
    <property type="entry name" value="phage_region_01"/>
    <property type="match status" value="1"/>
</dbReference>
<name>A0A2A2M642_9GAMM</name>
<dbReference type="EMBL" id="NQMS01000022">
    <property type="protein sequence ID" value="PAV94013.1"/>
    <property type="molecule type" value="Genomic_DNA"/>
</dbReference>
<evidence type="ECO:0000313" key="2">
    <source>
        <dbReference type="EMBL" id="PAV94013.1"/>
    </source>
</evidence>
<proteinExistence type="predicted"/>
<keyword evidence="3" id="KW-1185">Reference proteome</keyword>
<dbReference type="Proteomes" id="UP000218796">
    <property type="component" value="Unassembled WGS sequence"/>
</dbReference>
<accession>A0A2A2M642</accession>
<evidence type="ECO:0000256" key="1">
    <source>
        <dbReference type="SAM" id="MobiDB-lite"/>
    </source>
</evidence>
<dbReference type="OrthoDB" id="6471118at2"/>
<organism evidence="2 3">
    <name type="scientific">Hafnia paralvei</name>
    <dbReference type="NCBI Taxonomy" id="546367"/>
    <lineage>
        <taxon>Bacteria</taxon>
        <taxon>Pseudomonadati</taxon>
        <taxon>Pseudomonadota</taxon>
        <taxon>Gammaproteobacteria</taxon>
        <taxon>Enterobacterales</taxon>
        <taxon>Hafniaceae</taxon>
        <taxon>Hafnia</taxon>
    </lineage>
</organism>
<dbReference type="InterPro" id="IPR059241">
    <property type="entry name" value="SfIV_phage_associated"/>
</dbReference>
<gene>
    <name evidence="2" type="ORF">CJD50_22825</name>
</gene>